<keyword evidence="1" id="KW-0732">Signal</keyword>
<evidence type="ECO:0000313" key="2">
    <source>
        <dbReference type="EMBL" id="MFH4974906.1"/>
    </source>
</evidence>
<evidence type="ECO:0000313" key="3">
    <source>
        <dbReference type="Proteomes" id="UP001608902"/>
    </source>
</evidence>
<organism evidence="2 3">
    <name type="scientific">Gnathostoma spinigerum</name>
    <dbReference type="NCBI Taxonomy" id="75299"/>
    <lineage>
        <taxon>Eukaryota</taxon>
        <taxon>Metazoa</taxon>
        <taxon>Ecdysozoa</taxon>
        <taxon>Nematoda</taxon>
        <taxon>Chromadorea</taxon>
        <taxon>Rhabditida</taxon>
        <taxon>Spirurina</taxon>
        <taxon>Gnathostomatomorpha</taxon>
        <taxon>Gnathostomatoidea</taxon>
        <taxon>Gnathostomatidae</taxon>
        <taxon>Gnathostoma</taxon>
    </lineage>
</organism>
<feature type="signal peptide" evidence="1">
    <location>
        <begin position="1"/>
        <end position="15"/>
    </location>
</feature>
<proteinExistence type="predicted"/>
<name>A0ABD6EBY7_9BILA</name>
<sequence length="368" mass="41007">MELVILLTIVVFVASQCPSSKDAFEDFLLCTKAGLDEHYDELETELKEHSHKAIETCFAQGLVVGNSKERCVLALKDLEKRAWDRSGPLRDCSICRTFANGAITALAGTPEEEQKCIRREVTRAIEREADHCLRGKIPRFTGVPTIPDMEESSFSHRDEVLDSISDYIWIYSRLAYCRERKRSRAIETEACMKSPFVGYLKQHCKLLTECNTKIAPECVEDLKNLKVGTCSCIEEARVDLKNRISGISEGIRSAINSDSRGAPAIGETRSKVDKCVESIRSNMKTAANDWVDVIDKALAACLSKKEVGGYRLEMGSLLNVGCRKIIGDTTGTAHIQLKTGFDFITRLIDAMVHRSGRFCGGPHCFNQI</sequence>
<dbReference type="EMBL" id="JBGFUD010000615">
    <property type="protein sequence ID" value="MFH4974906.1"/>
    <property type="molecule type" value="Genomic_DNA"/>
</dbReference>
<comment type="caution">
    <text evidence="2">The sequence shown here is derived from an EMBL/GenBank/DDBJ whole genome shotgun (WGS) entry which is preliminary data.</text>
</comment>
<dbReference type="AlphaFoldDB" id="A0ABD6EBY7"/>
<accession>A0ABD6EBY7</accession>
<feature type="chain" id="PRO_5044866007" evidence="1">
    <location>
        <begin position="16"/>
        <end position="368"/>
    </location>
</feature>
<dbReference type="Proteomes" id="UP001608902">
    <property type="component" value="Unassembled WGS sequence"/>
</dbReference>
<protein>
    <submittedName>
        <fullName evidence="2">Uncharacterized protein</fullName>
    </submittedName>
</protein>
<evidence type="ECO:0000256" key="1">
    <source>
        <dbReference type="SAM" id="SignalP"/>
    </source>
</evidence>
<gene>
    <name evidence="2" type="ORF">AB6A40_001615</name>
</gene>
<reference evidence="2 3" key="1">
    <citation type="submission" date="2024-08" db="EMBL/GenBank/DDBJ databases">
        <title>Gnathostoma spinigerum genome.</title>
        <authorList>
            <person name="Gonzalez-Bertolin B."/>
            <person name="Monzon S."/>
            <person name="Zaballos A."/>
            <person name="Jimenez P."/>
            <person name="Dekumyoy P."/>
            <person name="Varona S."/>
            <person name="Cuesta I."/>
            <person name="Sumanam S."/>
            <person name="Adisakwattana P."/>
            <person name="Gasser R.B."/>
            <person name="Hernandez-Gonzalez A."/>
            <person name="Young N.D."/>
            <person name="Perteguer M.J."/>
        </authorList>
    </citation>
    <scope>NUCLEOTIDE SEQUENCE [LARGE SCALE GENOMIC DNA]</scope>
    <source>
        <strain evidence="2">AL3</strain>
        <tissue evidence="2">Liver</tissue>
    </source>
</reference>
<keyword evidence="3" id="KW-1185">Reference proteome</keyword>